<dbReference type="PANTHER" id="PTHR30055:SF146">
    <property type="entry name" value="HTH-TYPE TRANSCRIPTIONAL DUAL REGULATOR CECR"/>
    <property type="match status" value="1"/>
</dbReference>
<dbReference type="InterPro" id="IPR039536">
    <property type="entry name" value="TetR_C_Proteobacteria"/>
</dbReference>
<dbReference type="Pfam" id="PF14246">
    <property type="entry name" value="TetR_C_7"/>
    <property type="match status" value="1"/>
</dbReference>
<evidence type="ECO:0000259" key="3">
    <source>
        <dbReference type="PROSITE" id="PS50977"/>
    </source>
</evidence>
<name>A0ABS5U291_9CELL</name>
<accession>A0ABS5U291</accession>
<dbReference type="InterPro" id="IPR001647">
    <property type="entry name" value="HTH_TetR"/>
</dbReference>
<dbReference type="InterPro" id="IPR036271">
    <property type="entry name" value="Tet_transcr_reg_TetR-rel_C_sf"/>
</dbReference>
<reference evidence="4 5" key="1">
    <citation type="submission" date="2021-05" db="EMBL/GenBank/DDBJ databases">
        <title>Description of Cellulomonas sp. DKR-3 sp. nov.</title>
        <authorList>
            <person name="Dahal R.H."/>
            <person name="Chaudhary D.K."/>
        </authorList>
    </citation>
    <scope>NUCLEOTIDE SEQUENCE [LARGE SCALE GENOMIC DNA]</scope>
    <source>
        <strain evidence="4 5">DKR-3</strain>
    </source>
</reference>
<feature type="DNA-binding region" description="H-T-H motif" evidence="2">
    <location>
        <begin position="32"/>
        <end position="51"/>
    </location>
</feature>
<dbReference type="Pfam" id="PF00440">
    <property type="entry name" value="TetR_N"/>
    <property type="match status" value="1"/>
</dbReference>
<dbReference type="PANTHER" id="PTHR30055">
    <property type="entry name" value="HTH-TYPE TRANSCRIPTIONAL REGULATOR RUTR"/>
    <property type="match status" value="1"/>
</dbReference>
<dbReference type="SUPFAM" id="SSF46689">
    <property type="entry name" value="Homeodomain-like"/>
    <property type="match status" value="1"/>
</dbReference>
<dbReference type="InterPro" id="IPR050109">
    <property type="entry name" value="HTH-type_TetR-like_transc_reg"/>
</dbReference>
<gene>
    <name evidence="4" type="ORF">KIN34_14605</name>
</gene>
<proteinExistence type="predicted"/>
<evidence type="ECO:0000313" key="5">
    <source>
        <dbReference type="Proteomes" id="UP000722125"/>
    </source>
</evidence>
<evidence type="ECO:0000313" key="4">
    <source>
        <dbReference type="EMBL" id="MBT0995514.1"/>
    </source>
</evidence>
<dbReference type="SUPFAM" id="SSF48498">
    <property type="entry name" value="Tetracyclin repressor-like, C-terminal domain"/>
    <property type="match status" value="1"/>
</dbReference>
<dbReference type="PROSITE" id="PS50977">
    <property type="entry name" value="HTH_TETR_2"/>
    <property type="match status" value="1"/>
</dbReference>
<comment type="caution">
    <text evidence="4">The sequence shown here is derived from an EMBL/GenBank/DDBJ whole genome shotgun (WGS) entry which is preliminary data.</text>
</comment>
<keyword evidence="1 2" id="KW-0238">DNA-binding</keyword>
<dbReference type="RefSeq" id="WP_214352525.1">
    <property type="nucleotide sequence ID" value="NZ_JAHBOH010000002.1"/>
</dbReference>
<dbReference type="Proteomes" id="UP000722125">
    <property type="component" value="Unassembled WGS sequence"/>
</dbReference>
<sequence>MRGSAPRGEPRRAAITEAALELFVERGFRAVTVDDVARAAGASKATIARFYGGRQGLLTAALELEMDLVFAPVEGARDLPAFAEALHAVVFSPRCLQLLRFVVGETPSTPELGETFRGVVLPRIARAAAPLVARARGTEVDDASTPVAVDELLGDLLGTALLEAMTGGDPAPERLARLRRRALASG</sequence>
<dbReference type="PRINTS" id="PR00455">
    <property type="entry name" value="HTHTETR"/>
</dbReference>
<evidence type="ECO:0000256" key="1">
    <source>
        <dbReference type="ARBA" id="ARBA00023125"/>
    </source>
</evidence>
<dbReference type="Gene3D" id="1.10.10.60">
    <property type="entry name" value="Homeodomain-like"/>
    <property type="match status" value="1"/>
</dbReference>
<keyword evidence="5" id="KW-1185">Reference proteome</keyword>
<dbReference type="EMBL" id="JAHBOH010000002">
    <property type="protein sequence ID" value="MBT0995514.1"/>
    <property type="molecule type" value="Genomic_DNA"/>
</dbReference>
<protein>
    <submittedName>
        <fullName evidence="4">TetR/AcrR family transcriptional regulator</fullName>
    </submittedName>
</protein>
<dbReference type="InterPro" id="IPR009057">
    <property type="entry name" value="Homeodomain-like_sf"/>
</dbReference>
<evidence type="ECO:0000256" key="2">
    <source>
        <dbReference type="PROSITE-ProRule" id="PRU00335"/>
    </source>
</evidence>
<organism evidence="4 5">
    <name type="scientific">Cellulomonas fulva</name>
    <dbReference type="NCBI Taxonomy" id="2835530"/>
    <lineage>
        <taxon>Bacteria</taxon>
        <taxon>Bacillati</taxon>
        <taxon>Actinomycetota</taxon>
        <taxon>Actinomycetes</taxon>
        <taxon>Micrococcales</taxon>
        <taxon>Cellulomonadaceae</taxon>
        <taxon>Cellulomonas</taxon>
    </lineage>
</organism>
<dbReference type="Gene3D" id="1.10.357.10">
    <property type="entry name" value="Tetracycline Repressor, domain 2"/>
    <property type="match status" value="1"/>
</dbReference>
<feature type="domain" description="HTH tetR-type" evidence="3">
    <location>
        <begin position="9"/>
        <end position="69"/>
    </location>
</feature>